<name>A0A0K1IQ26_HALGI</name>
<accession>A0A0K1IQ26</accession>
<dbReference type="GeneID" id="59457895"/>
<dbReference type="SUPFAM" id="SSF52540">
    <property type="entry name" value="P-loop containing nucleoside triphosphate hydrolases"/>
    <property type="match status" value="1"/>
</dbReference>
<dbReference type="EMBL" id="CP011947">
    <property type="protein sequence ID" value="AKU06408.1"/>
    <property type="molecule type" value="Genomic_DNA"/>
</dbReference>
<keyword evidence="1" id="KW-0131">Cell cycle</keyword>
<dbReference type="RefSeq" id="WP_050458487.1">
    <property type="nucleotide sequence ID" value="NZ_CP011947.1"/>
</dbReference>
<dbReference type="EMBL" id="CP063205">
    <property type="protein sequence ID" value="QOS10383.1"/>
    <property type="molecule type" value="Genomic_DNA"/>
</dbReference>
<dbReference type="Proteomes" id="UP000663064">
    <property type="component" value="Chromosome"/>
</dbReference>
<keyword evidence="1" id="KW-0132">Cell division</keyword>
<reference evidence="1" key="2">
    <citation type="submission" date="2015-06" db="EMBL/GenBank/DDBJ databases">
        <authorList>
            <person name="Hoefler B.C."/>
            <person name="Straight P.D."/>
        </authorList>
    </citation>
    <scope>NUCLEOTIDE SEQUENCE [LARGE SCALE GENOMIC DNA]</scope>
    <source>
        <strain evidence="1">ARA6</strain>
    </source>
</reference>
<dbReference type="AlphaFoldDB" id="A0A0K1IQ26"/>
<reference evidence="2" key="3">
    <citation type="journal article" date="2021" name="Front. Microbiol.">
        <title>Cellular and Genomic Properties of Haloferax gibbonsii LR2-5, the Host of Euryarchaeal Virus HFTV1.</title>
        <authorList>
            <person name="Tittes C."/>
            <person name="Schwarzer S."/>
            <person name="Pfeiffer F."/>
            <person name="Dyall-Smith M."/>
            <person name="Rodriguez-Franco M."/>
            <person name="Oksanen H.M."/>
            <person name="Quax T.E.F."/>
        </authorList>
    </citation>
    <scope>NUCLEOTIDE SEQUENCE</scope>
    <source>
        <strain evidence="2">LR2-5</strain>
    </source>
</reference>
<proteinExistence type="predicted"/>
<gene>
    <name evidence="1" type="ORF">ABY42_01105</name>
    <name evidence="2" type="ORF">HfgLR_01145</name>
</gene>
<sequence length="248" mass="24727">MPIPPRTTALVGVAGGAGTTRLTLELAAALATDGRDVAVLDAAFATQGLSDYVSGALDPDATSLVTDAADVPLESGLVDFETDAEGRVAVCPAAAPFERLARAMTPDAARAFEGRIAEAADSFDHVLVDAPLLASNQTVAAAAACDRVALVAPATDRGADAVGRLSARAADIGADIDAVVSTFGALGDADVVVPETEANDIADAPACRDDADLAAGVAAVAEVLLDVELDSVTAAGGVLTSVGEYVRR</sequence>
<dbReference type="Gene3D" id="3.40.50.300">
    <property type="entry name" value="P-loop containing nucleotide triphosphate hydrolases"/>
    <property type="match status" value="1"/>
</dbReference>
<evidence type="ECO:0000313" key="2">
    <source>
        <dbReference type="EMBL" id="QOS10383.1"/>
    </source>
</evidence>
<organism evidence="1 3">
    <name type="scientific">Haloferax gibbonsii</name>
    <dbReference type="NCBI Taxonomy" id="35746"/>
    <lineage>
        <taxon>Archaea</taxon>
        <taxon>Methanobacteriati</taxon>
        <taxon>Methanobacteriota</taxon>
        <taxon>Stenosarchaea group</taxon>
        <taxon>Halobacteria</taxon>
        <taxon>Halobacteriales</taxon>
        <taxon>Haloferacaceae</taxon>
        <taxon>Haloferax</taxon>
    </lineage>
</organism>
<protein>
    <submittedName>
        <fullName evidence="1">Cell division inhibitor</fullName>
    </submittedName>
    <submittedName>
        <fullName evidence="2">ParA domain protein</fullName>
    </submittedName>
</protein>
<reference evidence="3" key="1">
    <citation type="journal article" date="2015" name="J. Biotechnol.">
        <title>Complete genome sequence of Haloferax gibbonsii strain ARA6, a potential producer of polyhydroxyalkanoates and halocins isolated from Araruama, Rio de Janeiro, Brasil.</title>
        <authorList>
            <person name="Pinto L.H."/>
            <person name="D'Alincourt Carvalho-Assef A.P."/>
            <person name="Vieira R.P."/>
            <person name="Clementino M.M."/>
            <person name="Albano R.M."/>
        </authorList>
    </citation>
    <scope>NUCLEOTIDE SEQUENCE [LARGE SCALE GENOMIC DNA]</scope>
    <source>
        <strain evidence="3">ARA6</strain>
    </source>
</reference>
<dbReference type="GO" id="GO:0051301">
    <property type="term" value="P:cell division"/>
    <property type="evidence" value="ECO:0007669"/>
    <property type="project" value="UniProtKB-KW"/>
</dbReference>
<dbReference type="KEGG" id="hgi:ABY42_01105"/>
<dbReference type="InterPro" id="IPR027417">
    <property type="entry name" value="P-loop_NTPase"/>
</dbReference>
<evidence type="ECO:0000313" key="3">
    <source>
        <dbReference type="Proteomes" id="UP000066124"/>
    </source>
</evidence>
<dbReference type="Proteomes" id="UP000066124">
    <property type="component" value="Chromosome"/>
</dbReference>
<dbReference type="PATRIC" id="fig|35746.4.peg.234"/>
<evidence type="ECO:0000313" key="1">
    <source>
        <dbReference type="EMBL" id="AKU06408.1"/>
    </source>
</evidence>